<dbReference type="Gene3D" id="3.40.50.720">
    <property type="entry name" value="NAD(P)-binding Rossmann-like Domain"/>
    <property type="match status" value="1"/>
</dbReference>
<sequence>MPDYTPSPDLLRGRVILITGAGGGIGRAIALAGARHGAQVVLHDRNVKPLEKVYDEIVAGGGPQPAMLPLDLLRATPDACATLAETVQREFSRLDGLVHCAAELGALAPLELYEPTMWLQVLQVNLTAAWLVTRACLPLLKQSPDASIVFTSADVGRQGRAYWGAYGVAAFGLEGLMQVFAQELAAWPNLRVNSIDPGPVRTTMRAKAYPGEDPKIHPLPEDIVASYLYLLGPDSRGQTGRAWQAQRGNSAPLATV</sequence>
<dbReference type="SUPFAM" id="SSF51735">
    <property type="entry name" value="NAD(P)-binding Rossmann-fold domains"/>
    <property type="match status" value="1"/>
</dbReference>
<dbReference type="Proteomes" id="UP000179334">
    <property type="component" value="Unassembled WGS sequence"/>
</dbReference>
<evidence type="ECO:0000313" key="4">
    <source>
        <dbReference type="Proteomes" id="UP000179334"/>
    </source>
</evidence>
<evidence type="ECO:0000313" key="3">
    <source>
        <dbReference type="EMBL" id="OGI37766.1"/>
    </source>
</evidence>
<protein>
    <submittedName>
        <fullName evidence="3">YciK family oxidoreductase</fullName>
    </submittedName>
</protein>
<dbReference type="PRINTS" id="PR00081">
    <property type="entry name" value="GDHRDH"/>
</dbReference>
<comment type="caution">
    <text evidence="3">The sequence shown here is derived from an EMBL/GenBank/DDBJ whole genome shotgun (WGS) entry which is preliminary data.</text>
</comment>
<dbReference type="InterPro" id="IPR002347">
    <property type="entry name" value="SDR_fam"/>
</dbReference>
<dbReference type="EMBL" id="MFSR01000084">
    <property type="protein sequence ID" value="OGI37766.1"/>
    <property type="molecule type" value="Genomic_DNA"/>
</dbReference>
<dbReference type="GO" id="GO:0016491">
    <property type="term" value="F:oxidoreductase activity"/>
    <property type="evidence" value="ECO:0007669"/>
    <property type="project" value="UniProtKB-KW"/>
</dbReference>
<accession>A0A1F6SYE3</accession>
<dbReference type="InterPro" id="IPR036291">
    <property type="entry name" value="NAD(P)-bd_dom_sf"/>
</dbReference>
<proteinExistence type="inferred from homology"/>
<gene>
    <name evidence="3" type="ORF">A2V91_03745</name>
</gene>
<evidence type="ECO:0000256" key="1">
    <source>
        <dbReference type="ARBA" id="ARBA00006484"/>
    </source>
</evidence>
<organism evidence="3 4">
    <name type="scientific">Candidatus Muproteobacteria bacterium RBG_16_64_10</name>
    <dbReference type="NCBI Taxonomy" id="1817757"/>
    <lineage>
        <taxon>Bacteria</taxon>
        <taxon>Pseudomonadati</taxon>
        <taxon>Pseudomonadota</taxon>
        <taxon>Candidatus Muproteobacteria</taxon>
    </lineage>
</organism>
<dbReference type="PANTHER" id="PTHR42901:SF1">
    <property type="entry name" value="ALCOHOL DEHYDROGENASE"/>
    <property type="match status" value="1"/>
</dbReference>
<dbReference type="AlphaFoldDB" id="A0A1F6SYE3"/>
<keyword evidence="2" id="KW-0560">Oxidoreductase</keyword>
<dbReference type="PANTHER" id="PTHR42901">
    <property type="entry name" value="ALCOHOL DEHYDROGENASE"/>
    <property type="match status" value="1"/>
</dbReference>
<comment type="similarity">
    <text evidence="1">Belongs to the short-chain dehydrogenases/reductases (SDR) family.</text>
</comment>
<dbReference type="NCBIfam" id="NF006509">
    <property type="entry name" value="PRK08945.1"/>
    <property type="match status" value="1"/>
</dbReference>
<evidence type="ECO:0000256" key="2">
    <source>
        <dbReference type="ARBA" id="ARBA00023002"/>
    </source>
</evidence>
<reference evidence="3 4" key="1">
    <citation type="journal article" date="2016" name="Nat. Commun.">
        <title>Thousands of microbial genomes shed light on interconnected biogeochemical processes in an aquifer system.</title>
        <authorList>
            <person name="Anantharaman K."/>
            <person name="Brown C.T."/>
            <person name="Hug L.A."/>
            <person name="Sharon I."/>
            <person name="Castelle C.J."/>
            <person name="Probst A.J."/>
            <person name="Thomas B.C."/>
            <person name="Singh A."/>
            <person name="Wilkins M.J."/>
            <person name="Karaoz U."/>
            <person name="Brodie E.L."/>
            <person name="Williams K.H."/>
            <person name="Hubbard S.S."/>
            <person name="Banfield J.F."/>
        </authorList>
    </citation>
    <scope>NUCLEOTIDE SEQUENCE [LARGE SCALE GENOMIC DNA]</scope>
</reference>
<name>A0A1F6SYE3_9PROT</name>
<dbReference type="Pfam" id="PF00106">
    <property type="entry name" value="adh_short"/>
    <property type="match status" value="1"/>
</dbReference>